<evidence type="ECO:0000256" key="11">
    <source>
        <dbReference type="ARBA" id="ARBA00035113"/>
    </source>
</evidence>
<dbReference type="InterPro" id="IPR013087">
    <property type="entry name" value="Znf_C2H2_type"/>
</dbReference>
<dbReference type="Gene3D" id="3.30.40.10">
    <property type="entry name" value="Zinc/RING finger domain, C3HC4 (zinc finger)"/>
    <property type="match status" value="1"/>
</dbReference>
<dbReference type="InterPro" id="IPR056437">
    <property type="entry name" value="Znf-C2H2_ZNF598/HEL2"/>
</dbReference>
<dbReference type="EC" id="2.3.2.27" evidence="4"/>
<accession>A0A0K8W4D4</accession>
<dbReference type="GO" id="GO:0008270">
    <property type="term" value="F:zinc ion binding"/>
    <property type="evidence" value="ECO:0007669"/>
    <property type="project" value="UniProtKB-KW"/>
</dbReference>
<feature type="compositionally biased region" description="Polar residues" evidence="13">
    <location>
        <begin position="883"/>
        <end position="892"/>
    </location>
</feature>
<keyword evidence="8" id="KW-0479">Metal-binding</keyword>
<protein>
    <recommendedName>
        <fullName evidence="4">RING-type E3 ubiquitin transferase</fullName>
        <ecNumber evidence="4">2.3.2.27</ecNumber>
    </recommendedName>
</protein>
<dbReference type="InterPro" id="IPR041888">
    <property type="entry name" value="RING-HC_ZNF598/HEL2"/>
</dbReference>
<dbReference type="AlphaFoldDB" id="A0A0K8W4D4"/>
<proteinExistence type="inferred from homology"/>
<dbReference type="InterPro" id="IPR013083">
    <property type="entry name" value="Znf_RING/FYVE/PHD"/>
</dbReference>
<dbReference type="SMART" id="SM00355">
    <property type="entry name" value="ZnF_C2H2"/>
    <property type="match status" value="5"/>
</dbReference>
<feature type="compositionally biased region" description="Polar residues" evidence="13">
    <location>
        <begin position="612"/>
        <end position="627"/>
    </location>
</feature>
<sequence length="901" mass="101227">MSTGEKSANDSGNNANKQTSSEETEHDACVLCCKEVEIYSIGECDHPICYECSTRLRVLCEQNECPICRQVLSKVIFSFDKLPYRTLESKNRSGYYNKKYKIGFYTAKIQQAYFNLLDHPCPKCNVPPFRRFKDLEYHVRKEHDLHFCDLCTEHLKIFTFERRCYTQAELGLHRTKGDRDNRSHRGHPLCEFCKKRYLDRDELFRHKRREHYFCHFCDDESNDFYRDYDALANHFRARHFLCEEGRCATEQFIGAFRTEIDYKAHFASAHGSTLNKQEAKKTRTVQLEITLGRPARPGLPDGGITNVRSRVPDDYNAPADTSTSQTAQQRSITIDRSNEEDFPSLAGTSGGPSMPLVPATFNRLRSGASGLARTKENFPALGAGGGGEHNEQRTNQAAPPISTVLRKAPAVSRGGIRRSSGGNAESNGATGMVLHVSNRPTSSVNHNSGAVSKKPHALDFPALPASGKSKKHPLRNPIDEDMFPSGAHIPLSNVSAKHRPLVDDYVSVANASNFQKIQTVQKEELDAKNRKVSEQASAPKLTSQDFPSLGLGSSSKSNHIQANNWAKGQKQSDKRQRELENRKAKVAPAPLLLKENTNKQTVNTTNKKQTQPSATNNKISTNTTETSVTKKDKKSKDKKEKSNSDNSNQQQKLNGKSKEKNNNTNNNSLKRDQSSTSPTSSDNGNDNDGMPQMRPPPGFAQSSANTQPPPGFQSTNVTVNSIAKSPNNLTFTSSFGERYSIVRTHPYIQPTDAVTRNQKLVSHFQDALKTPEAMEEFRYISQKFREGVYKIQPYYEHCQAALKDRFDDIFPELLALLPDINKQQELYLVHTQRLKTLSPEQRQKTQKLDVCSICKQVLMSSDLQNHRKQHELKENFPMLGDDNSGSSMTKTATPLVANTRK</sequence>
<feature type="region of interest" description="Disordered" evidence="13">
    <location>
        <begin position="409"/>
        <end position="429"/>
    </location>
</feature>
<feature type="compositionally biased region" description="Polar residues" evidence="13">
    <location>
        <begin position="319"/>
        <end position="335"/>
    </location>
</feature>
<feature type="compositionally biased region" description="Low complexity" evidence="13">
    <location>
        <begin position="412"/>
        <end position="422"/>
    </location>
</feature>
<evidence type="ECO:0000256" key="8">
    <source>
        <dbReference type="ARBA" id="ARBA00022723"/>
    </source>
</evidence>
<evidence type="ECO:0000256" key="13">
    <source>
        <dbReference type="SAM" id="MobiDB-lite"/>
    </source>
</evidence>
<evidence type="ECO:0000313" key="15">
    <source>
        <dbReference type="EMBL" id="JAI45924.1"/>
    </source>
</evidence>
<evidence type="ECO:0000256" key="12">
    <source>
        <dbReference type="PROSITE-ProRule" id="PRU00175"/>
    </source>
</evidence>
<feature type="compositionally biased region" description="Basic and acidic residues" evidence="13">
    <location>
        <begin position="628"/>
        <end position="643"/>
    </location>
</feature>
<dbReference type="SUPFAM" id="SSF57850">
    <property type="entry name" value="RING/U-box"/>
    <property type="match status" value="1"/>
</dbReference>
<dbReference type="Pfam" id="PF23208">
    <property type="entry name" value="zf_C2H2_ZNF598"/>
    <property type="match status" value="1"/>
</dbReference>
<evidence type="ECO:0000256" key="3">
    <source>
        <dbReference type="ARBA" id="ARBA00004906"/>
    </source>
</evidence>
<keyword evidence="5" id="KW-0963">Cytoplasm</keyword>
<keyword evidence="9 12" id="KW-0863">Zinc-finger</keyword>
<name>A0A0K8W4D4_BACLA</name>
<dbReference type="InterPro" id="IPR001841">
    <property type="entry name" value="Znf_RING"/>
</dbReference>
<dbReference type="InterPro" id="IPR044288">
    <property type="entry name" value="ZNF598/HEL2"/>
</dbReference>
<feature type="region of interest" description="Disordered" evidence="13">
    <location>
        <begin position="876"/>
        <end position="901"/>
    </location>
</feature>
<evidence type="ECO:0000256" key="1">
    <source>
        <dbReference type="ARBA" id="ARBA00000900"/>
    </source>
</evidence>
<dbReference type="GO" id="GO:0061630">
    <property type="term" value="F:ubiquitin protein ligase activity"/>
    <property type="evidence" value="ECO:0007669"/>
    <property type="project" value="UniProtKB-EC"/>
</dbReference>
<feature type="region of interest" description="Disordered" evidence="13">
    <location>
        <begin position="528"/>
        <end position="717"/>
    </location>
</feature>
<organism evidence="15">
    <name type="scientific">Bactrocera latifrons</name>
    <name type="common">Malaysian fruit fly</name>
    <name type="synonym">Chaetodacus latifrons</name>
    <dbReference type="NCBI Taxonomy" id="174628"/>
    <lineage>
        <taxon>Eukaryota</taxon>
        <taxon>Metazoa</taxon>
        <taxon>Ecdysozoa</taxon>
        <taxon>Arthropoda</taxon>
        <taxon>Hexapoda</taxon>
        <taxon>Insecta</taxon>
        <taxon>Pterygota</taxon>
        <taxon>Neoptera</taxon>
        <taxon>Endopterygota</taxon>
        <taxon>Diptera</taxon>
        <taxon>Brachycera</taxon>
        <taxon>Muscomorpha</taxon>
        <taxon>Tephritoidea</taxon>
        <taxon>Tephritidae</taxon>
        <taxon>Bactrocera</taxon>
        <taxon>Bactrocera</taxon>
    </lineage>
</organism>
<evidence type="ECO:0000256" key="6">
    <source>
        <dbReference type="ARBA" id="ARBA00022553"/>
    </source>
</evidence>
<dbReference type="OrthoDB" id="3838338at2759"/>
<dbReference type="GO" id="GO:0072344">
    <property type="term" value="P:rescue of stalled ribosome"/>
    <property type="evidence" value="ECO:0007669"/>
    <property type="project" value="InterPro"/>
</dbReference>
<dbReference type="Pfam" id="PF23202">
    <property type="entry name" value="PAH_ZNF598"/>
    <property type="match status" value="1"/>
</dbReference>
<evidence type="ECO:0000256" key="7">
    <source>
        <dbReference type="ARBA" id="ARBA00022679"/>
    </source>
</evidence>
<gene>
    <name evidence="15" type="primary">Znf598</name>
    <name evidence="15" type="ORF">c1_g1_i1</name>
</gene>
<dbReference type="PANTHER" id="PTHR22938">
    <property type="entry name" value="ZINC FINGER PROTEIN 598"/>
    <property type="match status" value="1"/>
</dbReference>
<evidence type="ECO:0000256" key="5">
    <source>
        <dbReference type="ARBA" id="ARBA00022490"/>
    </source>
</evidence>
<evidence type="ECO:0000256" key="2">
    <source>
        <dbReference type="ARBA" id="ARBA00004496"/>
    </source>
</evidence>
<dbReference type="EMBL" id="GDHF01006390">
    <property type="protein sequence ID" value="JAI45924.1"/>
    <property type="molecule type" value="Transcribed_RNA"/>
</dbReference>
<feature type="domain" description="RING-type" evidence="14">
    <location>
        <begin position="29"/>
        <end position="69"/>
    </location>
</feature>
<comment type="catalytic activity">
    <reaction evidence="1">
        <text>S-ubiquitinyl-[E2 ubiquitin-conjugating enzyme]-L-cysteine + [acceptor protein]-L-lysine = [E2 ubiquitin-conjugating enzyme]-L-cysteine + N(6)-ubiquitinyl-[acceptor protein]-L-lysine.</text>
        <dbReference type="EC" id="2.3.2.27"/>
    </reaction>
</comment>
<dbReference type="PANTHER" id="PTHR22938:SF0">
    <property type="entry name" value="E3 UBIQUITIN-PROTEIN LIGASE ZNF598"/>
    <property type="match status" value="1"/>
</dbReference>
<feature type="region of interest" description="Disordered" evidence="13">
    <location>
        <begin position="376"/>
        <end position="397"/>
    </location>
</feature>
<dbReference type="PROSITE" id="PS50089">
    <property type="entry name" value="ZF_RING_2"/>
    <property type="match status" value="1"/>
</dbReference>
<dbReference type="GO" id="GO:0043022">
    <property type="term" value="F:ribosome binding"/>
    <property type="evidence" value="ECO:0007669"/>
    <property type="project" value="TreeGrafter"/>
</dbReference>
<comment type="pathway">
    <text evidence="3">Protein modification; protein ubiquitination.</text>
</comment>
<dbReference type="Pfam" id="PF23230">
    <property type="entry name" value="zf-C2H2_13"/>
    <property type="match status" value="1"/>
</dbReference>
<dbReference type="GeneID" id="108978022"/>
<reference evidence="15" key="1">
    <citation type="submission" date="2015-06" db="EMBL/GenBank/DDBJ databases">
        <authorList>
            <person name="Hoefler B.C."/>
            <person name="Straight P.D."/>
        </authorList>
    </citation>
    <scope>NUCLEOTIDE SEQUENCE</scope>
</reference>
<dbReference type="GO" id="GO:0016567">
    <property type="term" value="P:protein ubiquitination"/>
    <property type="evidence" value="ECO:0007669"/>
    <property type="project" value="TreeGrafter"/>
</dbReference>
<feature type="compositionally biased region" description="Low complexity" evidence="13">
    <location>
        <begin position="598"/>
        <end position="611"/>
    </location>
</feature>
<evidence type="ECO:0000256" key="10">
    <source>
        <dbReference type="ARBA" id="ARBA00022833"/>
    </source>
</evidence>
<keyword evidence="7" id="KW-0808">Transferase</keyword>
<dbReference type="InterPro" id="IPR057634">
    <property type="entry name" value="PAH_ZNF598/HEL2"/>
</dbReference>
<dbReference type="CDD" id="cd16615">
    <property type="entry name" value="RING-HC_ZNF598"/>
    <property type="match status" value="1"/>
</dbReference>
<feature type="compositionally biased region" description="Polar residues" evidence="13">
    <location>
        <begin position="700"/>
        <end position="717"/>
    </location>
</feature>
<feature type="compositionally biased region" description="Polar residues" evidence="13">
    <location>
        <begin position="674"/>
        <end position="686"/>
    </location>
</feature>
<comment type="similarity">
    <text evidence="11">Belongs to the ZNF598/HEL2 family.</text>
</comment>
<evidence type="ECO:0000259" key="14">
    <source>
        <dbReference type="PROSITE" id="PS50089"/>
    </source>
</evidence>
<feature type="region of interest" description="Disordered" evidence="13">
    <location>
        <begin position="293"/>
        <end position="360"/>
    </location>
</feature>
<dbReference type="InterPro" id="IPR059042">
    <property type="entry name" value="Znf_C2H2_ZNF598"/>
</dbReference>
<feature type="compositionally biased region" description="Polar residues" evidence="13">
    <location>
        <begin position="534"/>
        <end position="566"/>
    </location>
</feature>
<feature type="compositionally biased region" description="Low complexity" evidence="13">
    <location>
        <begin position="644"/>
        <end position="654"/>
    </location>
</feature>
<comment type="subcellular location">
    <subcellularLocation>
        <location evidence="2">Cytoplasm</location>
    </subcellularLocation>
</comment>
<evidence type="ECO:0000256" key="4">
    <source>
        <dbReference type="ARBA" id="ARBA00012483"/>
    </source>
</evidence>
<evidence type="ECO:0000256" key="9">
    <source>
        <dbReference type="ARBA" id="ARBA00022771"/>
    </source>
</evidence>
<keyword evidence="10" id="KW-0862">Zinc</keyword>
<keyword evidence="6" id="KW-0597">Phosphoprotein</keyword>
<feature type="compositionally biased region" description="Basic and acidic residues" evidence="13">
    <location>
        <begin position="570"/>
        <end position="583"/>
    </location>
</feature>
<dbReference type="PROSITE" id="PS00028">
    <property type="entry name" value="ZINC_FINGER_C2H2_1"/>
    <property type="match status" value="1"/>
</dbReference>
<dbReference type="GO" id="GO:0005737">
    <property type="term" value="C:cytoplasm"/>
    <property type="evidence" value="ECO:0007669"/>
    <property type="project" value="UniProtKB-SubCell"/>
</dbReference>
<dbReference type="Pfam" id="PF25447">
    <property type="entry name" value="RING_ZNF598"/>
    <property type="match status" value="1"/>
</dbReference>